<dbReference type="RefSeq" id="WP_307049613.1">
    <property type="nucleotide sequence ID" value="NZ_JAUSYA010000001.1"/>
</dbReference>
<organism evidence="4 5">
    <name type="scientific">Streptomyces achromogenes</name>
    <dbReference type="NCBI Taxonomy" id="67255"/>
    <lineage>
        <taxon>Bacteria</taxon>
        <taxon>Bacillati</taxon>
        <taxon>Actinomycetota</taxon>
        <taxon>Actinomycetes</taxon>
        <taxon>Kitasatosporales</taxon>
        <taxon>Streptomycetaceae</taxon>
        <taxon>Streptomyces</taxon>
    </lineage>
</organism>
<dbReference type="EC" id="3.6.1.55" evidence="4"/>
<dbReference type="Gene3D" id="3.90.79.10">
    <property type="entry name" value="Nucleoside Triphosphate Pyrophosphohydrolase"/>
    <property type="match status" value="1"/>
</dbReference>
<comment type="similarity">
    <text evidence="1">Belongs to the Nudix hydrolase family.</text>
</comment>
<evidence type="ECO:0000313" key="4">
    <source>
        <dbReference type="EMBL" id="MDQ0688839.1"/>
    </source>
</evidence>
<evidence type="ECO:0000313" key="5">
    <source>
        <dbReference type="Proteomes" id="UP001243364"/>
    </source>
</evidence>
<dbReference type="PROSITE" id="PS51462">
    <property type="entry name" value="NUDIX"/>
    <property type="match status" value="1"/>
</dbReference>
<accession>A0ABU0QDV1</accession>
<proteinExistence type="inferred from homology"/>
<feature type="domain" description="Nudix hydrolase" evidence="3">
    <location>
        <begin position="22"/>
        <end position="157"/>
    </location>
</feature>
<dbReference type="Pfam" id="PF00293">
    <property type="entry name" value="NUDIX"/>
    <property type="match status" value="1"/>
</dbReference>
<name>A0ABU0QDV1_STRAH</name>
<evidence type="ECO:0000259" key="3">
    <source>
        <dbReference type="PROSITE" id="PS51462"/>
    </source>
</evidence>
<reference evidence="4 5" key="1">
    <citation type="submission" date="2023-07" db="EMBL/GenBank/DDBJ databases">
        <title>Comparative genomics of wheat-associated soil bacteria to identify genetic determinants of phenazine resistance.</title>
        <authorList>
            <person name="Mouncey N."/>
        </authorList>
    </citation>
    <scope>NUCLEOTIDE SEQUENCE [LARGE SCALE GENOMIC DNA]</scope>
    <source>
        <strain evidence="4 5">W4I19-2</strain>
    </source>
</reference>
<evidence type="ECO:0000256" key="2">
    <source>
        <dbReference type="ARBA" id="ARBA00022801"/>
    </source>
</evidence>
<dbReference type="SUPFAM" id="SSF55811">
    <property type="entry name" value="Nudix"/>
    <property type="match status" value="1"/>
</dbReference>
<dbReference type="InterPro" id="IPR015797">
    <property type="entry name" value="NUDIX_hydrolase-like_dom_sf"/>
</dbReference>
<dbReference type="InterPro" id="IPR000086">
    <property type="entry name" value="NUDIX_hydrolase_dom"/>
</dbReference>
<dbReference type="PROSITE" id="PS00893">
    <property type="entry name" value="NUDIX_BOX"/>
    <property type="match status" value="1"/>
</dbReference>
<keyword evidence="2 4" id="KW-0378">Hydrolase</keyword>
<dbReference type="CDD" id="cd02883">
    <property type="entry name" value="NUDIX_Hydrolase"/>
    <property type="match status" value="1"/>
</dbReference>
<dbReference type="GO" id="GO:0035539">
    <property type="term" value="F:8-oxo-7,8-dihydrodeoxyguanosine triphosphate pyrophosphatase activity"/>
    <property type="evidence" value="ECO:0007669"/>
    <property type="project" value="UniProtKB-EC"/>
</dbReference>
<sequence length="163" mass="18352">MAEDQHHVAVDGDVEIPIPADGETWAVGAVILNQDGKAFAQKRGPRRRLFPDCWDIVGGHVEPGESLLATLAREVEEETGWRLRRIRRLLGITTWTGDDGDGIRHEADYLVEVDGDLDHPALEWSKHTAYDWFGPDDPRLKENRAPGEYLIHDLIAKALQDRS</sequence>
<dbReference type="PANTHER" id="PTHR43736">
    <property type="entry name" value="ADP-RIBOSE PYROPHOSPHATASE"/>
    <property type="match status" value="1"/>
</dbReference>
<evidence type="ECO:0000256" key="1">
    <source>
        <dbReference type="ARBA" id="ARBA00005582"/>
    </source>
</evidence>
<dbReference type="Proteomes" id="UP001243364">
    <property type="component" value="Unassembled WGS sequence"/>
</dbReference>
<protein>
    <submittedName>
        <fullName evidence="4">8-oxo-dGTP diphosphatase</fullName>
        <ecNumber evidence="4">3.6.1.55</ecNumber>
    </submittedName>
</protein>
<dbReference type="PANTHER" id="PTHR43736:SF1">
    <property type="entry name" value="DIHYDRONEOPTERIN TRIPHOSPHATE DIPHOSPHATASE"/>
    <property type="match status" value="1"/>
</dbReference>
<keyword evidence="5" id="KW-1185">Reference proteome</keyword>
<comment type="caution">
    <text evidence="4">The sequence shown here is derived from an EMBL/GenBank/DDBJ whole genome shotgun (WGS) entry which is preliminary data.</text>
</comment>
<dbReference type="EMBL" id="JAUSYA010000001">
    <property type="protein sequence ID" value="MDQ0688839.1"/>
    <property type="molecule type" value="Genomic_DNA"/>
</dbReference>
<gene>
    <name evidence="4" type="ORF">QFZ56_007802</name>
</gene>
<dbReference type="InterPro" id="IPR020084">
    <property type="entry name" value="NUDIX_hydrolase_CS"/>
</dbReference>